<evidence type="ECO:0000313" key="12">
    <source>
        <dbReference type="EMBL" id="CAI9275037.1"/>
    </source>
</evidence>
<dbReference type="GO" id="GO:0005739">
    <property type="term" value="C:mitochondrion"/>
    <property type="evidence" value="ECO:0007669"/>
    <property type="project" value="UniProtKB-SubCell"/>
</dbReference>
<evidence type="ECO:0000256" key="2">
    <source>
        <dbReference type="ARBA" id="ARBA00004370"/>
    </source>
</evidence>
<dbReference type="Pfam" id="PF13920">
    <property type="entry name" value="zf-C3HC4_3"/>
    <property type="match status" value="1"/>
</dbReference>
<evidence type="ECO:0000256" key="6">
    <source>
        <dbReference type="ARBA" id="ARBA00023128"/>
    </source>
</evidence>
<sequence>MCVVVRRLEAQEVPSKQAEAITSAITEVLNDSLENVADTFVSKADMQKVRNLIFCNILSSSIFRLRTIHLTILYEIDKLTTEPKFVSSLIPIPDNVSSCCKMASVVAKPCSSSSSSHVSAVTMVQENGSRNKRKFRADPPPQTDPSKTSSPSHNECLGYEFSAESFNGCDMCSFSHENTDPVELDLGLSCSVSVGGTCEAGRNHSRAEIEASDEFHDADWSDLTESQLEELVLANLDTIFKSAINKIVSFGYTKEVATNAVLRSGLCYGCKDAVSNIVNNTLVFLRNGQEADSSREHQFEDLQQMEKYILAELVCVVREVRPFFSTGDAMWCLLVSDMNVSHACTMDSESLSSSSSSSSNMVGDASDPNPIETQPRKEANSSESHSSLCPHKSASEPQPPVMTSCGHSSSFSSPPVKPKTPFVLNRFASEKENHVSKCKSQNHEEKFVSGRKISGISKRESILRQKSVHLEKSYRTYGSKGSSRTGKLTNFGGLLLDKKLKSVSESTGINLKNLSLKIKPQPQPSCSSDFNTESCGNSNPPSLTKTHNNNNPPASETELSLSNPPPKQNDVHVSCNPSFSAIPYDKWISHAKKDETIMKLVPRVHELQNQLQEWTEWANQKVMQAARRLGKDKAELKTLKLEKEEVERLKKEKQTLEENTMKKLSEMENALCKASGQVERANSAVRRLKVENSNLRHEMEAANLRAAESAASCEEVSKREKKTLMQFQSWEKLKSLIQEELIAEKRKFTQLQQDLQAAKQQQDQLESRWKQEEKAKEELVKEANSYRIGRLEVESSAKLRNELTRLKADKNLQRYKQDIEKLQKEISMLNLKSDSVKIAALRGGVDGSYASKLTEIKTSNSQQESQTRTLYTSKMMNNNNPHGIGIGYCNGGGVGVKRERECVMCLSEEMSVVFLPCAHQVVCTTCNELHEKQGMKECPSCRGAIQRRICPEDFRSSNSSRQTIPTQISSYYERWSDIWRRRSVVMAELKSGVVDMKANAPDLKVNASQGGGSESEDCCILATTTVPKLVVVVGSG</sequence>
<dbReference type="PANTHER" id="PTHR46405">
    <property type="entry name" value="OS05G0141500 PROTEIN"/>
    <property type="match status" value="1"/>
</dbReference>
<organism evidence="12 13">
    <name type="scientific">Lactuca saligna</name>
    <name type="common">Willowleaf lettuce</name>
    <dbReference type="NCBI Taxonomy" id="75948"/>
    <lineage>
        <taxon>Eukaryota</taxon>
        <taxon>Viridiplantae</taxon>
        <taxon>Streptophyta</taxon>
        <taxon>Embryophyta</taxon>
        <taxon>Tracheophyta</taxon>
        <taxon>Spermatophyta</taxon>
        <taxon>Magnoliopsida</taxon>
        <taxon>eudicotyledons</taxon>
        <taxon>Gunneridae</taxon>
        <taxon>Pentapetalae</taxon>
        <taxon>asterids</taxon>
        <taxon>campanulids</taxon>
        <taxon>Asterales</taxon>
        <taxon>Asteraceae</taxon>
        <taxon>Cichorioideae</taxon>
        <taxon>Cichorieae</taxon>
        <taxon>Lactucinae</taxon>
        <taxon>Lactuca</taxon>
    </lineage>
</organism>
<accession>A0AA36DY94</accession>
<dbReference type="PROSITE" id="PS50089">
    <property type="entry name" value="ZF_RING_2"/>
    <property type="match status" value="1"/>
</dbReference>
<dbReference type="GO" id="GO:0008270">
    <property type="term" value="F:zinc ion binding"/>
    <property type="evidence" value="ECO:0007669"/>
    <property type="project" value="UniProtKB-KW"/>
</dbReference>
<evidence type="ECO:0000256" key="10">
    <source>
        <dbReference type="SAM" id="MobiDB-lite"/>
    </source>
</evidence>
<feature type="compositionally biased region" description="Polar residues" evidence="10">
    <location>
        <begin position="524"/>
        <end position="562"/>
    </location>
</feature>
<evidence type="ECO:0000256" key="9">
    <source>
        <dbReference type="SAM" id="Coils"/>
    </source>
</evidence>
<dbReference type="GO" id="GO:0016020">
    <property type="term" value="C:membrane"/>
    <property type="evidence" value="ECO:0007669"/>
    <property type="project" value="UniProtKB-SubCell"/>
</dbReference>
<dbReference type="InterPro" id="IPR046527">
    <property type="entry name" value="PIR2-like_helical"/>
</dbReference>
<evidence type="ECO:0000256" key="7">
    <source>
        <dbReference type="ARBA" id="ARBA00023136"/>
    </source>
</evidence>
<dbReference type="InterPro" id="IPR001841">
    <property type="entry name" value="Znf_RING"/>
</dbReference>
<feature type="region of interest" description="Disordered" evidence="10">
    <location>
        <begin position="121"/>
        <end position="153"/>
    </location>
</feature>
<dbReference type="InterPro" id="IPR013083">
    <property type="entry name" value="Znf_RING/FYVE/PHD"/>
</dbReference>
<feature type="region of interest" description="Disordered" evidence="10">
    <location>
        <begin position="349"/>
        <end position="417"/>
    </location>
</feature>
<feature type="compositionally biased region" description="Low complexity" evidence="10">
    <location>
        <begin position="349"/>
        <end position="359"/>
    </location>
</feature>
<dbReference type="CDD" id="cd23128">
    <property type="entry name" value="RING-HC_MIP1-like"/>
    <property type="match status" value="1"/>
</dbReference>
<dbReference type="InterPro" id="IPR046934">
    <property type="entry name" value="PIR2-like"/>
</dbReference>
<feature type="domain" description="RING-type" evidence="11">
    <location>
        <begin position="902"/>
        <end position="942"/>
    </location>
</feature>
<proteinExistence type="predicted"/>
<evidence type="ECO:0000256" key="4">
    <source>
        <dbReference type="ARBA" id="ARBA00022989"/>
    </source>
</evidence>
<keyword evidence="6" id="KW-0496">Mitochondrion</keyword>
<evidence type="ECO:0000256" key="3">
    <source>
        <dbReference type="ARBA" id="ARBA00022692"/>
    </source>
</evidence>
<keyword evidence="3" id="KW-0812">Transmembrane</keyword>
<dbReference type="Pfam" id="PF20235">
    <property type="entry name" value="PIR2-like_helical"/>
    <property type="match status" value="1"/>
</dbReference>
<feature type="compositionally biased region" description="Low complexity" evidence="10">
    <location>
        <begin position="408"/>
        <end position="417"/>
    </location>
</feature>
<dbReference type="Gene3D" id="3.30.40.10">
    <property type="entry name" value="Zinc/RING finger domain, C3HC4 (zinc finger)"/>
    <property type="match status" value="1"/>
</dbReference>
<keyword evidence="8" id="KW-0862">Zinc</keyword>
<evidence type="ECO:0000256" key="8">
    <source>
        <dbReference type="PROSITE-ProRule" id="PRU00175"/>
    </source>
</evidence>
<keyword evidence="5 9" id="KW-0175">Coiled coil</keyword>
<name>A0AA36DY94_LACSI</name>
<keyword evidence="4" id="KW-1133">Transmembrane helix</keyword>
<feature type="coiled-coil region" evidence="9">
    <location>
        <begin position="629"/>
        <end position="705"/>
    </location>
</feature>
<evidence type="ECO:0000256" key="5">
    <source>
        <dbReference type="ARBA" id="ARBA00023054"/>
    </source>
</evidence>
<protein>
    <recommendedName>
        <fullName evidence="11">RING-type domain-containing protein</fullName>
    </recommendedName>
</protein>
<keyword evidence="8" id="KW-0479">Metal-binding</keyword>
<dbReference type="SUPFAM" id="SSF57850">
    <property type="entry name" value="RING/U-box"/>
    <property type="match status" value="1"/>
</dbReference>
<dbReference type="AlphaFoldDB" id="A0AA36DY94"/>
<dbReference type="InterPro" id="IPR024461">
    <property type="entry name" value="CCDC90-like"/>
</dbReference>
<dbReference type="Proteomes" id="UP001177003">
    <property type="component" value="Chromosome 3"/>
</dbReference>
<comment type="subcellular location">
    <subcellularLocation>
        <location evidence="2">Membrane</location>
    </subcellularLocation>
    <subcellularLocation>
        <location evidence="1">Mitochondrion</location>
    </subcellularLocation>
</comment>
<feature type="region of interest" description="Disordered" evidence="10">
    <location>
        <begin position="518"/>
        <end position="570"/>
    </location>
</feature>
<gene>
    <name evidence="12" type="ORF">LSALG_LOCUS15081</name>
</gene>
<feature type="compositionally biased region" description="Polar residues" evidence="10">
    <location>
        <begin position="144"/>
        <end position="153"/>
    </location>
</feature>
<dbReference type="Pfam" id="PF07798">
    <property type="entry name" value="CCDC90-like"/>
    <property type="match status" value="1"/>
</dbReference>
<dbReference type="PANTHER" id="PTHR46405:SF2">
    <property type="entry name" value="OS05G0141500 PROTEIN"/>
    <property type="match status" value="1"/>
</dbReference>
<keyword evidence="7" id="KW-0472">Membrane</keyword>
<evidence type="ECO:0000256" key="1">
    <source>
        <dbReference type="ARBA" id="ARBA00004173"/>
    </source>
</evidence>
<dbReference type="Gene3D" id="1.20.5.340">
    <property type="match status" value="1"/>
</dbReference>
<feature type="coiled-coil region" evidence="9">
    <location>
        <begin position="741"/>
        <end position="832"/>
    </location>
</feature>
<dbReference type="EMBL" id="OX465079">
    <property type="protein sequence ID" value="CAI9275037.1"/>
    <property type="molecule type" value="Genomic_DNA"/>
</dbReference>
<keyword evidence="8" id="KW-0863">Zinc-finger</keyword>
<evidence type="ECO:0000313" key="13">
    <source>
        <dbReference type="Proteomes" id="UP001177003"/>
    </source>
</evidence>
<keyword evidence="13" id="KW-1185">Reference proteome</keyword>
<evidence type="ECO:0000259" key="11">
    <source>
        <dbReference type="PROSITE" id="PS50089"/>
    </source>
</evidence>
<reference evidence="12" key="1">
    <citation type="submission" date="2023-04" db="EMBL/GenBank/DDBJ databases">
        <authorList>
            <person name="Vijverberg K."/>
            <person name="Xiong W."/>
            <person name="Schranz E."/>
        </authorList>
    </citation>
    <scope>NUCLEOTIDE SEQUENCE</scope>
</reference>